<dbReference type="RefSeq" id="WP_227322477.1">
    <property type="nucleotide sequence ID" value="NZ_JAESVB010000008.1"/>
</dbReference>
<keyword evidence="3" id="KW-0804">Transcription</keyword>
<dbReference type="PANTHER" id="PTHR43537:SF49">
    <property type="entry name" value="TRANSCRIPTIONAL REGULATORY PROTEIN"/>
    <property type="match status" value="1"/>
</dbReference>
<evidence type="ECO:0000256" key="2">
    <source>
        <dbReference type="ARBA" id="ARBA00023125"/>
    </source>
</evidence>
<accession>A0A963YVH9</accession>
<dbReference type="EMBL" id="JAESVB010000008">
    <property type="protein sequence ID" value="MCB8876818.1"/>
    <property type="molecule type" value="Genomic_DNA"/>
</dbReference>
<reference evidence="5" key="2">
    <citation type="submission" date="2021-01" db="EMBL/GenBank/DDBJ databases">
        <authorList>
            <person name="Mieszkin S."/>
            <person name="Pouder E."/>
            <person name="Alain K."/>
        </authorList>
    </citation>
    <scope>NUCLEOTIDE SEQUENCE</scope>
    <source>
        <strain evidence="5">HW T2.11</strain>
    </source>
</reference>
<dbReference type="SMART" id="SM00345">
    <property type="entry name" value="HTH_GNTR"/>
    <property type="match status" value="1"/>
</dbReference>
<dbReference type="Gene3D" id="1.20.120.530">
    <property type="entry name" value="GntR ligand-binding domain-like"/>
    <property type="match status" value="1"/>
</dbReference>
<dbReference type="PANTHER" id="PTHR43537">
    <property type="entry name" value="TRANSCRIPTIONAL REGULATOR, GNTR FAMILY"/>
    <property type="match status" value="1"/>
</dbReference>
<organism evidence="5 6">
    <name type="scientific">Acidisoma silvae</name>
    <dbReference type="NCBI Taxonomy" id="2802396"/>
    <lineage>
        <taxon>Bacteria</taxon>
        <taxon>Pseudomonadati</taxon>
        <taxon>Pseudomonadota</taxon>
        <taxon>Alphaproteobacteria</taxon>
        <taxon>Acetobacterales</taxon>
        <taxon>Acidocellaceae</taxon>
        <taxon>Acidisoma</taxon>
    </lineage>
</organism>
<dbReference type="SUPFAM" id="SSF46785">
    <property type="entry name" value="Winged helix' DNA-binding domain"/>
    <property type="match status" value="1"/>
</dbReference>
<dbReference type="Pfam" id="PF00392">
    <property type="entry name" value="GntR"/>
    <property type="match status" value="1"/>
</dbReference>
<dbReference type="SUPFAM" id="SSF48008">
    <property type="entry name" value="GntR ligand-binding domain-like"/>
    <property type="match status" value="1"/>
</dbReference>
<dbReference type="InterPro" id="IPR011711">
    <property type="entry name" value="GntR_C"/>
</dbReference>
<dbReference type="SMART" id="SM00895">
    <property type="entry name" value="FCD"/>
    <property type="match status" value="1"/>
</dbReference>
<keyword evidence="2" id="KW-0238">DNA-binding</keyword>
<gene>
    <name evidence="5" type="ORF">ASILVAE211_16620</name>
</gene>
<evidence type="ECO:0000256" key="1">
    <source>
        <dbReference type="ARBA" id="ARBA00023015"/>
    </source>
</evidence>
<reference evidence="5" key="1">
    <citation type="journal article" date="2021" name="Microorganisms">
        <title>Acidisoma silvae sp. nov. and Acidisomacellulosilytica sp. nov., Two Acidophilic Bacteria Isolated from Decaying Wood, Hydrolyzing Cellulose and Producing Poly-3-hydroxybutyrate.</title>
        <authorList>
            <person name="Mieszkin S."/>
            <person name="Pouder E."/>
            <person name="Uroz S."/>
            <person name="Simon-Colin C."/>
            <person name="Alain K."/>
        </authorList>
    </citation>
    <scope>NUCLEOTIDE SEQUENCE</scope>
    <source>
        <strain evidence="5">HW T2.11</strain>
    </source>
</reference>
<dbReference type="InterPro" id="IPR008920">
    <property type="entry name" value="TF_FadR/GntR_C"/>
</dbReference>
<keyword evidence="1" id="KW-0805">Transcription regulation</keyword>
<evidence type="ECO:0000256" key="3">
    <source>
        <dbReference type="ARBA" id="ARBA00023163"/>
    </source>
</evidence>
<dbReference type="InterPro" id="IPR036390">
    <property type="entry name" value="WH_DNA-bd_sf"/>
</dbReference>
<evidence type="ECO:0000313" key="6">
    <source>
        <dbReference type="Proteomes" id="UP000708298"/>
    </source>
</evidence>
<feature type="domain" description="HTH gntR-type" evidence="4">
    <location>
        <begin position="16"/>
        <end position="87"/>
    </location>
</feature>
<evidence type="ECO:0000259" key="4">
    <source>
        <dbReference type="PROSITE" id="PS50949"/>
    </source>
</evidence>
<dbReference type="InterPro" id="IPR036388">
    <property type="entry name" value="WH-like_DNA-bd_sf"/>
</dbReference>
<dbReference type="AlphaFoldDB" id="A0A963YVH9"/>
<proteinExistence type="predicted"/>
<dbReference type="Proteomes" id="UP000708298">
    <property type="component" value="Unassembled WGS sequence"/>
</dbReference>
<dbReference type="InterPro" id="IPR000524">
    <property type="entry name" value="Tscrpt_reg_HTH_GntR"/>
</dbReference>
<name>A0A963YVH9_9PROT</name>
<evidence type="ECO:0000313" key="5">
    <source>
        <dbReference type="EMBL" id="MCB8876818.1"/>
    </source>
</evidence>
<dbReference type="Gene3D" id="1.10.10.10">
    <property type="entry name" value="Winged helix-like DNA-binding domain superfamily/Winged helix DNA-binding domain"/>
    <property type="match status" value="1"/>
</dbReference>
<dbReference type="PRINTS" id="PR00035">
    <property type="entry name" value="HTHGNTR"/>
</dbReference>
<keyword evidence="6" id="KW-1185">Reference proteome</keyword>
<dbReference type="Pfam" id="PF07729">
    <property type="entry name" value="FCD"/>
    <property type="match status" value="1"/>
</dbReference>
<dbReference type="PROSITE" id="PS50949">
    <property type="entry name" value="HTH_GNTR"/>
    <property type="match status" value="1"/>
</dbReference>
<sequence length="222" mass="24248">MRADIERTPSLDPLQLNVSLAAYAALRDRLLSGALPGGSVIQERRLAEELGFSRTPVREALQKLEGEGLLARQDRFLRVVEITVSEVMEILAVRQTLESDAARAAAGRMSAALIQDIRERIESMADPGAVSDAAHWAVDDLLHLSIAKESGNGLLLRLISDLRQKTRLFGLHRIPSRFGSGKDEHLAILDAIEQGDGALAAQRMTHHIGQAREGILRVLSGR</sequence>
<dbReference type="GO" id="GO:0003700">
    <property type="term" value="F:DNA-binding transcription factor activity"/>
    <property type="evidence" value="ECO:0007669"/>
    <property type="project" value="InterPro"/>
</dbReference>
<comment type="caution">
    <text evidence="5">The sequence shown here is derived from an EMBL/GenBank/DDBJ whole genome shotgun (WGS) entry which is preliminary data.</text>
</comment>
<dbReference type="GO" id="GO:0003677">
    <property type="term" value="F:DNA binding"/>
    <property type="evidence" value="ECO:0007669"/>
    <property type="project" value="UniProtKB-KW"/>
</dbReference>
<protein>
    <submittedName>
        <fullName evidence="5">GntR family transcriptional regulator</fullName>
    </submittedName>
</protein>